<sequence length="192" mass="19910">MKTYVTPNTPQVGFSLLEVLISILILSVGLTVYANTSSGLIGSSVDNSERQHAAVKAAELGMAIQAHVANMPNTANKQAIYNQARNFANRMQSDLDDAAVGLGYQCTSGGIPVPLAGAGATNGGTDSTLYKSFGQGPSSCVSFNVSAAGPDLMYGAAWVQTTITWLPVKSSDNSSSSITISTLVTPYLLAEK</sequence>
<proteinExistence type="predicted"/>
<dbReference type="Pfam" id="PF07963">
    <property type="entry name" value="N_methyl"/>
    <property type="match status" value="1"/>
</dbReference>
<evidence type="ECO:0000313" key="2">
    <source>
        <dbReference type="EMBL" id="MCR2745827.1"/>
    </source>
</evidence>
<organism evidence="2 3">
    <name type="scientific">Limnobacter parvus</name>
    <dbReference type="NCBI Taxonomy" id="2939690"/>
    <lineage>
        <taxon>Bacteria</taxon>
        <taxon>Pseudomonadati</taxon>
        <taxon>Pseudomonadota</taxon>
        <taxon>Betaproteobacteria</taxon>
        <taxon>Burkholderiales</taxon>
        <taxon>Burkholderiaceae</taxon>
        <taxon>Limnobacter</taxon>
    </lineage>
</organism>
<keyword evidence="1" id="KW-0812">Transmembrane</keyword>
<dbReference type="Proteomes" id="UP001165267">
    <property type="component" value="Unassembled WGS sequence"/>
</dbReference>
<protein>
    <submittedName>
        <fullName evidence="2">Prepilin-type N-terminal cleavage/methylation domain-containing protein</fullName>
    </submittedName>
</protein>
<keyword evidence="1" id="KW-0472">Membrane</keyword>
<keyword evidence="3" id="KW-1185">Reference proteome</keyword>
<comment type="caution">
    <text evidence="2">The sequence shown here is derived from an EMBL/GenBank/DDBJ whole genome shotgun (WGS) entry which is preliminary data.</text>
</comment>
<evidence type="ECO:0000313" key="3">
    <source>
        <dbReference type="Proteomes" id="UP001165267"/>
    </source>
</evidence>
<keyword evidence="1" id="KW-1133">Transmembrane helix</keyword>
<name>A0ABT1XEY0_9BURK</name>
<gene>
    <name evidence="2" type="ORF">NSP04_04120</name>
</gene>
<dbReference type="InterPro" id="IPR012902">
    <property type="entry name" value="N_methyl_site"/>
</dbReference>
<accession>A0ABT1XEY0</accession>
<dbReference type="EMBL" id="JANKHG010000014">
    <property type="protein sequence ID" value="MCR2745827.1"/>
    <property type="molecule type" value="Genomic_DNA"/>
</dbReference>
<dbReference type="NCBIfam" id="TIGR02532">
    <property type="entry name" value="IV_pilin_GFxxxE"/>
    <property type="match status" value="1"/>
</dbReference>
<evidence type="ECO:0000256" key="1">
    <source>
        <dbReference type="SAM" id="Phobius"/>
    </source>
</evidence>
<reference evidence="2" key="1">
    <citation type="submission" date="2022-07" db="EMBL/GenBank/DDBJ databases">
        <authorList>
            <person name="Xamxidin M."/>
        </authorList>
    </citation>
    <scope>NUCLEOTIDE SEQUENCE</scope>
    <source>
        <strain evidence="2">YS8-69</strain>
    </source>
</reference>
<dbReference type="RefSeq" id="WP_257511058.1">
    <property type="nucleotide sequence ID" value="NZ_JANKHG010000014.1"/>
</dbReference>
<feature type="transmembrane region" description="Helical" evidence="1">
    <location>
        <begin position="12"/>
        <end position="34"/>
    </location>
</feature>